<dbReference type="eggNOG" id="ENOG502SHJN">
    <property type="taxonomic scope" value="Eukaryota"/>
</dbReference>
<dbReference type="RefSeq" id="XP_007865049.1">
    <property type="nucleotide sequence ID" value="XM_007866858.1"/>
</dbReference>
<dbReference type="KEGG" id="gtr:GLOTRDRAFT_138063"/>
<dbReference type="OrthoDB" id="544685at2759"/>
<reference evidence="2 3" key="1">
    <citation type="journal article" date="2012" name="Science">
        <title>The Paleozoic origin of enzymatic lignin decomposition reconstructed from 31 fungal genomes.</title>
        <authorList>
            <person name="Floudas D."/>
            <person name="Binder M."/>
            <person name="Riley R."/>
            <person name="Barry K."/>
            <person name="Blanchette R.A."/>
            <person name="Henrissat B."/>
            <person name="Martinez A.T."/>
            <person name="Otillar R."/>
            <person name="Spatafora J.W."/>
            <person name="Yadav J.S."/>
            <person name="Aerts A."/>
            <person name="Benoit I."/>
            <person name="Boyd A."/>
            <person name="Carlson A."/>
            <person name="Copeland A."/>
            <person name="Coutinho P.M."/>
            <person name="de Vries R.P."/>
            <person name="Ferreira P."/>
            <person name="Findley K."/>
            <person name="Foster B."/>
            <person name="Gaskell J."/>
            <person name="Glotzer D."/>
            <person name="Gorecki P."/>
            <person name="Heitman J."/>
            <person name="Hesse C."/>
            <person name="Hori C."/>
            <person name="Igarashi K."/>
            <person name="Jurgens J.A."/>
            <person name="Kallen N."/>
            <person name="Kersten P."/>
            <person name="Kohler A."/>
            <person name="Kuees U."/>
            <person name="Kumar T.K.A."/>
            <person name="Kuo A."/>
            <person name="LaButti K."/>
            <person name="Larrondo L.F."/>
            <person name="Lindquist E."/>
            <person name="Ling A."/>
            <person name="Lombard V."/>
            <person name="Lucas S."/>
            <person name="Lundell T."/>
            <person name="Martin R."/>
            <person name="McLaughlin D.J."/>
            <person name="Morgenstern I."/>
            <person name="Morin E."/>
            <person name="Murat C."/>
            <person name="Nagy L.G."/>
            <person name="Nolan M."/>
            <person name="Ohm R.A."/>
            <person name="Patyshakuliyeva A."/>
            <person name="Rokas A."/>
            <person name="Ruiz-Duenas F.J."/>
            <person name="Sabat G."/>
            <person name="Salamov A."/>
            <person name="Samejima M."/>
            <person name="Schmutz J."/>
            <person name="Slot J.C."/>
            <person name="St John F."/>
            <person name="Stenlid J."/>
            <person name="Sun H."/>
            <person name="Sun S."/>
            <person name="Syed K."/>
            <person name="Tsang A."/>
            <person name="Wiebenga A."/>
            <person name="Young D."/>
            <person name="Pisabarro A."/>
            <person name="Eastwood D.C."/>
            <person name="Martin F."/>
            <person name="Cullen D."/>
            <person name="Grigoriev I.V."/>
            <person name="Hibbett D.S."/>
        </authorList>
    </citation>
    <scope>NUCLEOTIDE SEQUENCE [LARGE SCALE GENOMIC DNA]</scope>
    <source>
        <strain evidence="2 3">ATCC 11539</strain>
    </source>
</reference>
<protein>
    <recommendedName>
        <fullName evidence="4">Mediator complex subunit 1</fullName>
    </recommendedName>
</protein>
<name>S7RP23_GLOTA</name>
<evidence type="ECO:0000256" key="1">
    <source>
        <dbReference type="SAM" id="MobiDB-lite"/>
    </source>
</evidence>
<feature type="compositionally biased region" description="Low complexity" evidence="1">
    <location>
        <begin position="406"/>
        <end position="417"/>
    </location>
</feature>
<organism evidence="2 3">
    <name type="scientific">Gloeophyllum trabeum (strain ATCC 11539 / FP-39264 / Madison 617)</name>
    <name type="common">Brown rot fungus</name>
    <dbReference type="NCBI Taxonomy" id="670483"/>
    <lineage>
        <taxon>Eukaryota</taxon>
        <taxon>Fungi</taxon>
        <taxon>Dikarya</taxon>
        <taxon>Basidiomycota</taxon>
        <taxon>Agaricomycotina</taxon>
        <taxon>Agaricomycetes</taxon>
        <taxon>Gloeophyllales</taxon>
        <taxon>Gloeophyllaceae</taxon>
        <taxon>Gloeophyllum</taxon>
    </lineage>
</organism>
<proteinExistence type="predicted"/>
<evidence type="ECO:0000313" key="2">
    <source>
        <dbReference type="EMBL" id="EPQ56290.1"/>
    </source>
</evidence>
<evidence type="ECO:0000313" key="3">
    <source>
        <dbReference type="Proteomes" id="UP000030669"/>
    </source>
</evidence>
<gene>
    <name evidence="2" type="ORF">GLOTRDRAFT_138063</name>
</gene>
<sequence length="702" mass="76571">MDGTDSLLTTLYKYASPDALPTNTLHPFASSSETSTAELRSLLDATSILSQSLNLHLSLPYSNPKLVSTLRQHAAIQSTLHSSETGIAHTISELRKAHYKTEYIEDIPLDRALIPLYCLSRLETWGTSAGMECFREEERDGRILLVLGGKVLVVDVEVALDRNDAAGPKLTLTNVKTSYAVPSASAGASNAVGSTSLDIFLMEVIRRFLDEAQRSEETQDCAEAARLAKVVAKSLEYLMSLDSLAAKEGDSGLRWFGEVDRLASSIQGVTKSETEAISRSLSLDPTPLDIYLMRAHSLPLPYTNSPTMSFLIHISPLSYLTLLRSSPSQTRQSSSGSSIDIPVPHLRTYLNSHPKPPGVTLASLHLVQQAQSQIHMSEDSMEMPPLSTRPTFPLLSTPEETGYAFPGPQSQPQSQGEESAETLRYRWDLDFTEGGRSRGMVMAQSRMHEIEIIVNPFGGMTAGGMGGMMSFGGGSWVDLLLNPDASNLVSPERYTAVYTSPTASHPDLQLRLTAPEEPGFFLERVQVRNMKEVWGILEIVKEQAWLNQTLLGCQWLPEGLANIKDRPTGAPPEDEDADVTEEDLHAVLSGSITPRKIPVNVYIASSADPDPAHHPLFDSSLSTFSSSRPTIIMTSPEKPPISGLLEVTVRYEPEKEKGVAVNVSAVGAMESELSQDAMEEICRRGGMFGLPGRLWNGMHAGH</sequence>
<dbReference type="OMA" id="CWLNETL"/>
<dbReference type="GeneID" id="19303898"/>
<evidence type="ECO:0008006" key="4">
    <source>
        <dbReference type="Google" id="ProtNLM"/>
    </source>
</evidence>
<dbReference type="EMBL" id="KB469300">
    <property type="protein sequence ID" value="EPQ56290.1"/>
    <property type="molecule type" value="Genomic_DNA"/>
</dbReference>
<feature type="region of interest" description="Disordered" evidence="1">
    <location>
        <begin position="395"/>
        <end position="420"/>
    </location>
</feature>
<dbReference type="AlphaFoldDB" id="S7RP23"/>
<dbReference type="STRING" id="670483.S7RP23"/>
<accession>S7RP23</accession>
<keyword evidence="3" id="KW-1185">Reference proteome</keyword>
<dbReference type="Proteomes" id="UP000030669">
    <property type="component" value="Unassembled WGS sequence"/>
</dbReference>
<dbReference type="HOGENOM" id="CLU_014572_0_0_1"/>